<dbReference type="EMBL" id="JRVC01000034">
    <property type="protein sequence ID" value="KHS41761.1"/>
    <property type="molecule type" value="Genomic_DNA"/>
</dbReference>
<evidence type="ECO:0000313" key="2">
    <source>
        <dbReference type="Proteomes" id="UP000031338"/>
    </source>
</evidence>
<reference evidence="1 2" key="1">
    <citation type="submission" date="2014-10" db="EMBL/GenBank/DDBJ databases">
        <title>Draft genome sequence of Novosphingobium subterraneum DSM 12447.</title>
        <authorList>
            <person name="Gan H.M."/>
            <person name="Gan H.Y."/>
            <person name="Savka M.A."/>
        </authorList>
    </citation>
    <scope>NUCLEOTIDE SEQUENCE [LARGE SCALE GENOMIC DNA]</scope>
    <source>
        <strain evidence="1 2">DSM 12447</strain>
    </source>
</reference>
<organism evidence="1 2">
    <name type="scientific">Novosphingobium subterraneum</name>
    <dbReference type="NCBI Taxonomy" id="48936"/>
    <lineage>
        <taxon>Bacteria</taxon>
        <taxon>Pseudomonadati</taxon>
        <taxon>Pseudomonadota</taxon>
        <taxon>Alphaproteobacteria</taxon>
        <taxon>Sphingomonadales</taxon>
        <taxon>Sphingomonadaceae</taxon>
        <taxon>Novosphingobium</taxon>
    </lineage>
</organism>
<evidence type="ECO:0000313" key="1">
    <source>
        <dbReference type="EMBL" id="KHS41761.1"/>
    </source>
</evidence>
<dbReference type="AlphaFoldDB" id="A0A0B8ZU06"/>
<name>A0A0B8ZU06_9SPHN</name>
<dbReference type="PATRIC" id="fig|48936.3.peg.4519"/>
<keyword evidence="2" id="KW-1185">Reference proteome</keyword>
<protein>
    <recommendedName>
        <fullName evidence="3">Peptidyl-prolyl cis-trans isomerase, EpsD family</fullName>
    </recommendedName>
</protein>
<dbReference type="STRING" id="48936.NJ75_04481"/>
<sequence>MIRFTLVISCLALTACGAEKEKAPTGQVVARIAGAEITAAELRLETPSLPDDPVAVREIQQQALEGLISRKILAAYAQSEGMDKTPEAAMVLSRARDLALMQLVRSALSKNVPNVSDDEVAAYVTAHPASFAQRKLLTVDQFILPPVSTSIAKQLAAYQSLQQVKDLLERSGIKYVRSAAIMDTLSLEPEVAATTAGLKEGALLMTPGGDGGFVMSQITAIRAEPLEDAAALQAARFILTNQRSTTQVRNALNTIVKRERAKVMVNPAFVTKTGQATTAEPGPAKGDAR</sequence>
<dbReference type="SUPFAM" id="SSF109998">
    <property type="entry name" value="Triger factor/SurA peptide-binding domain-like"/>
    <property type="match status" value="1"/>
</dbReference>
<evidence type="ECO:0008006" key="3">
    <source>
        <dbReference type="Google" id="ProtNLM"/>
    </source>
</evidence>
<comment type="caution">
    <text evidence="1">The sequence shown here is derived from an EMBL/GenBank/DDBJ whole genome shotgun (WGS) entry which is preliminary data.</text>
</comment>
<dbReference type="Proteomes" id="UP000031338">
    <property type="component" value="Unassembled WGS sequence"/>
</dbReference>
<proteinExistence type="predicted"/>
<dbReference type="InterPro" id="IPR027304">
    <property type="entry name" value="Trigger_fact/SurA_dom_sf"/>
</dbReference>
<dbReference type="RefSeq" id="WP_039338365.1">
    <property type="nucleotide sequence ID" value="NZ_JRVC01000034.1"/>
</dbReference>
<dbReference type="PROSITE" id="PS51257">
    <property type="entry name" value="PROKAR_LIPOPROTEIN"/>
    <property type="match status" value="1"/>
</dbReference>
<gene>
    <name evidence="1" type="ORF">NJ75_04481</name>
</gene>
<accession>A0A0B8ZU06</accession>